<dbReference type="PIRSF" id="PIRSF006615">
    <property type="entry name" value="Zn_crbxpep_Taq"/>
    <property type="match status" value="1"/>
</dbReference>
<feature type="binding site" evidence="1">
    <location>
        <position position="258"/>
    </location>
    <ligand>
        <name>Zn(2+)</name>
        <dbReference type="ChEBI" id="CHEBI:29105"/>
        <note>catalytic</note>
    </ligand>
</feature>
<feature type="active site" description="Proton donor/acceptor" evidence="2">
    <location>
        <position position="255"/>
    </location>
</feature>
<dbReference type="InterPro" id="IPR001333">
    <property type="entry name" value="Peptidase_M32_Taq"/>
</dbReference>
<feature type="non-terminal residue" evidence="3">
    <location>
        <position position="1"/>
    </location>
</feature>
<keyword evidence="1" id="KW-0479">Metal-binding</keyword>
<reference evidence="3 4" key="1">
    <citation type="journal article" date="2020" name="Biotechnol. Biofuels">
        <title>New insights from the biogas microbiome by comprehensive genome-resolved metagenomics of nearly 1600 species originating from multiple anaerobic digesters.</title>
        <authorList>
            <person name="Campanaro S."/>
            <person name="Treu L."/>
            <person name="Rodriguez-R L.M."/>
            <person name="Kovalovszki A."/>
            <person name="Ziels R.M."/>
            <person name="Maus I."/>
            <person name="Zhu X."/>
            <person name="Kougias P.G."/>
            <person name="Basile A."/>
            <person name="Luo G."/>
            <person name="Schluter A."/>
            <person name="Konstantinidis K.T."/>
            <person name="Angelidaki I."/>
        </authorList>
    </citation>
    <scope>NUCLEOTIDE SEQUENCE [LARGE SCALE GENOMIC DNA]</scope>
    <source>
        <strain evidence="3">AS27yjCOA_65</strain>
    </source>
</reference>
<dbReference type="PANTHER" id="PTHR34217">
    <property type="entry name" value="METAL-DEPENDENT CARBOXYPEPTIDASE"/>
    <property type="match status" value="1"/>
</dbReference>
<keyword evidence="3" id="KW-0378">Hydrolase</keyword>
<keyword evidence="1" id="KW-0862">Zinc</keyword>
<comment type="caution">
    <text evidence="3">The sequence shown here is derived from an EMBL/GenBank/DDBJ whole genome shotgun (WGS) entry which is preliminary data.</text>
</comment>
<dbReference type="CDD" id="cd06460">
    <property type="entry name" value="M32_Taq"/>
    <property type="match status" value="1"/>
</dbReference>
<dbReference type="SUPFAM" id="SSF55486">
    <property type="entry name" value="Metalloproteases ('zincins'), catalytic domain"/>
    <property type="match status" value="1"/>
</dbReference>
<comment type="cofactor">
    <cofactor evidence="1">
        <name>Zn(2+)</name>
        <dbReference type="ChEBI" id="CHEBI:29105"/>
    </cofactor>
    <text evidence="1">Binds 1 zinc ion per subunit.</text>
</comment>
<dbReference type="Gene3D" id="1.10.1370.30">
    <property type="match status" value="1"/>
</dbReference>
<dbReference type="Proteomes" id="UP000524246">
    <property type="component" value="Unassembled WGS sequence"/>
</dbReference>
<evidence type="ECO:0000256" key="1">
    <source>
        <dbReference type="PIRSR" id="PIRSR006615-1"/>
    </source>
</evidence>
<keyword evidence="3" id="KW-0645">Protease</keyword>
<sequence>FYKQLDEIHTLGCIYALLEWDQQVYMPPAAAAGRAKQIEFIEKLRHSKLTDRIFLQTTQALFDNLESLDYAHKVNVRETHRLCQRQQKLSEDFVGKKALACAHAYDLWTQAKPVSDFSIVKSALQQIVELSCEEAEQVGYADTRYDALLDVFEPGATLNSVKPLLVRLGESLAKFSLKLQARFQDSPGIDGDFPEDQQEELAVFVMKQLGFDFQEGRLDMSAHPFCSTLGTGDQRVTTRYLRNNFLSALYGVIHETGHALYEMGLPEEFHGTPMGTAVSLGVHESQSRFFENILCRSMEFCKFLHKHLQKFFPDFYEKSSPEDLWTVLNKVSPSYIRIEADEVTYSLHIIIRMLLEEQLINEKIPIEELPEAWNALYTTYLGITPRSDKEGVLQDVHWYSGLIGYFPTYALGNLYGAYMLDSMKVVIPDYLKDVEEGKFGNILGWLRKNVHEKGMQYTGTQLVENLSGKPFSEDAFIAYIKEKFLVQ</sequence>
<evidence type="ECO:0000256" key="2">
    <source>
        <dbReference type="PIRSR" id="PIRSR006615-2"/>
    </source>
</evidence>
<gene>
    <name evidence="3" type="ORF">GYA55_13050</name>
</gene>
<evidence type="ECO:0000313" key="4">
    <source>
        <dbReference type="Proteomes" id="UP000524246"/>
    </source>
</evidence>
<protein>
    <submittedName>
        <fullName evidence="3">Carboxypeptidase M32</fullName>
    </submittedName>
</protein>
<accession>A0A7X9FTP8</accession>
<dbReference type="EMBL" id="JAAZON010000596">
    <property type="protein sequence ID" value="NMC64084.1"/>
    <property type="molecule type" value="Genomic_DNA"/>
</dbReference>
<proteinExistence type="predicted"/>
<dbReference type="Pfam" id="PF02074">
    <property type="entry name" value="Peptidase_M32"/>
    <property type="match status" value="1"/>
</dbReference>
<dbReference type="PANTHER" id="PTHR34217:SF1">
    <property type="entry name" value="CARBOXYPEPTIDASE 1"/>
    <property type="match status" value="1"/>
</dbReference>
<dbReference type="GO" id="GO:0004181">
    <property type="term" value="F:metallocarboxypeptidase activity"/>
    <property type="evidence" value="ECO:0007669"/>
    <property type="project" value="InterPro"/>
</dbReference>
<dbReference type="PROSITE" id="PS52034">
    <property type="entry name" value="PEPTIDASE_M32"/>
    <property type="match status" value="1"/>
</dbReference>
<keyword evidence="3" id="KW-0121">Carboxypeptidase</keyword>
<dbReference type="GO" id="GO:0006508">
    <property type="term" value="P:proteolysis"/>
    <property type="evidence" value="ECO:0007669"/>
    <property type="project" value="InterPro"/>
</dbReference>
<feature type="binding site" evidence="1">
    <location>
        <position position="254"/>
    </location>
    <ligand>
        <name>Zn(2+)</name>
        <dbReference type="ChEBI" id="CHEBI:29105"/>
        <note>catalytic</note>
    </ligand>
</feature>
<evidence type="ECO:0000313" key="3">
    <source>
        <dbReference type="EMBL" id="NMC64084.1"/>
    </source>
</evidence>
<feature type="binding site" evidence="1">
    <location>
        <position position="284"/>
    </location>
    <ligand>
        <name>Zn(2+)</name>
        <dbReference type="ChEBI" id="CHEBI:29105"/>
        <note>catalytic</note>
    </ligand>
</feature>
<dbReference type="PRINTS" id="PR00998">
    <property type="entry name" value="CRBOXYPTASET"/>
</dbReference>
<dbReference type="GO" id="GO:0046872">
    <property type="term" value="F:metal ion binding"/>
    <property type="evidence" value="ECO:0007669"/>
    <property type="project" value="UniProtKB-KW"/>
</dbReference>
<name>A0A7X9FTP8_9DELT</name>
<organism evidence="3 4">
    <name type="scientific">SAR324 cluster bacterium</name>
    <dbReference type="NCBI Taxonomy" id="2024889"/>
    <lineage>
        <taxon>Bacteria</taxon>
        <taxon>Deltaproteobacteria</taxon>
        <taxon>SAR324 cluster</taxon>
    </lineage>
</organism>
<dbReference type="AlphaFoldDB" id="A0A7X9FTP8"/>